<accession>A0A427A905</accession>
<evidence type="ECO:0000313" key="13">
    <source>
        <dbReference type="EMBL" id="RRT72704.1"/>
    </source>
</evidence>
<dbReference type="FunFam" id="1.10.10.60:FF:000168">
    <property type="entry name" value="Telomere repeat-binding factor 1"/>
    <property type="match status" value="1"/>
</dbReference>
<feature type="domain" description="Myb-like" evidence="11">
    <location>
        <begin position="44"/>
        <end position="89"/>
    </location>
</feature>
<evidence type="ECO:0000259" key="12">
    <source>
        <dbReference type="PROSITE" id="PS51294"/>
    </source>
</evidence>
<dbReference type="Gene3D" id="1.10.10.60">
    <property type="entry name" value="Homeodomain-like"/>
    <property type="match status" value="1"/>
</dbReference>
<keyword evidence="7" id="KW-0175">Coiled coil</keyword>
<comment type="subunit">
    <text evidence="3">Forms a homodimer and heterodimers.</text>
</comment>
<dbReference type="EMBL" id="AMZH03003318">
    <property type="protein sequence ID" value="RRT72704.1"/>
    <property type="molecule type" value="Genomic_DNA"/>
</dbReference>
<dbReference type="PANTHER" id="PTHR46267">
    <property type="entry name" value="SINGLE MYB HISTONE 4"/>
    <property type="match status" value="1"/>
</dbReference>
<evidence type="ECO:0000256" key="1">
    <source>
        <dbReference type="ARBA" id="ARBA00004574"/>
    </source>
</evidence>
<gene>
    <name evidence="13" type="ORF">B296_00034269</name>
</gene>
<dbReference type="Pfam" id="PF00249">
    <property type="entry name" value="Myb_DNA-binding"/>
    <property type="match status" value="1"/>
</dbReference>
<keyword evidence="9" id="KW-0804">Transcription</keyword>
<comment type="subcellular location">
    <subcellularLocation>
        <location evidence="1">Chromosome</location>
        <location evidence="1">Telomere</location>
    </subcellularLocation>
    <subcellularLocation>
        <location evidence="2">Nucleus</location>
        <location evidence="2">Nucleolus</location>
    </subcellularLocation>
</comment>
<evidence type="ECO:0000256" key="4">
    <source>
        <dbReference type="ARBA" id="ARBA00022454"/>
    </source>
</evidence>
<name>A0A427A905_ENSVE</name>
<dbReference type="InterPro" id="IPR009057">
    <property type="entry name" value="Homeodomain-like_sf"/>
</dbReference>
<evidence type="ECO:0000259" key="11">
    <source>
        <dbReference type="PROSITE" id="PS50090"/>
    </source>
</evidence>
<dbReference type="InterPro" id="IPR044597">
    <property type="entry name" value="SMH1-6"/>
</dbReference>
<feature type="non-terminal residue" evidence="13">
    <location>
        <position position="93"/>
    </location>
</feature>
<dbReference type="GO" id="GO:0000781">
    <property type="term" value="C:chromosome, telomeric region"/>
    <property type="evidence" value="ECO:0007669"/>
    <property type="project" value="UniProtKB-SubCell"/>
</dbReference>
<keyword evidence="4" id="KW-0158">Chromosome</keyword>
<sequence length="93" mass="10598">MIRRCSMYRVFVEKQDTHLSSNYIWSGQEEARGGGGRVAMGAPKQKWTSEEEEALRAGVEKHGAGKWRTIQKDPEFSRCLSTRSNIDLKVLLL</sequence>
<evidence type="ECO:0000313" key="14">
    <source>
        <dbReference type="Proteomes" id="UP000287651"/>
    </source>
</evidence>
<keyword evidence="10" id="KW-0539">Nucleus</keyword>
<keyword evidence="8" id="KW-0238">DNA-binding</keyword>
<evidence type="ECO:0000256" key="2">
    <source>
        <dbReference type="ARBA" id="ARBA00004604"/>
    </source>
</evidence>
<comment type="caution">
    <text evidence="13">The sequence shown here is derived from an EMBL/GenBank/DDBJ whole genome shotgun (WGS) entry which is preliminary data.</text>
</comment>
<dbReference type="Proteomes" id="UP000287651">
    <property type="component" value="Unassembled WGS sequence"/>
</dbReference>
<evidence type="ECO:0000256" key="10">
    <source>
        <dbReference type="ARBA" id="ARBA00023242"/>
    </source>
</evidence>
<keyword evidence="6" id="KW-0805">Transcription regulation</keyword>
<evidence type="ECO:0000256" key="8">
    <source>
        <dbReference type="ARBA" id="ARBA00023125"/>
    </source>
</evidence>
<evidence type="ECO:0000256" key="7">
    <source>
        <dbReference type="ARBA" id="ARBA00023054"/>
    </source>
</evidence>
<feature type="domain" description="HTH myb-type" evidence="12">
    <location>
        <begin position="44"/>
        <end position="70"/>
    </location>
</feature>
<dbReference type="PROSITE" id="PS50090">
    <property type="entry name" value="MYB_LIKE"/>
    <property type="match status" value="1"/>
</dbReference>
<dbReference type="GO" id="GO:0003691">
    <property type="term" value="F:double-stranded telomeric DNA binding"/>
    <property type="evidence" value="ECO:0007669"/>
    <property type="project" value="InterPro"/>
</dbReference>
<dbReference type="CDD" id="cd11660">
    <property type="entry name" value="SANT_TRF"/>
    <property type="match status" value="1"/>
</dbReference>
<reference evidence="13 14" key="1">
    <citation type="journal article" date="2014" name="Agronomy (Basel)">
        <title>A Draft Genome Sequence for Ensete ventricosum, the Drought-Tolerant Tree Against Hunger.</title>
        <authorList>
            <person name="Harrison J."/>
            <person name="Moore K.A."/>
            <person name="Paszkiewicz K."/>
            <person name="Jones T."/>
            <person name="Grant M."/>
            <person name="Ambacheew D."/>
            <person name="Muzemil S."/>
            <person name="Studholme D.J."/>
        </authorList>
    </citation>
    <scope>NUCLEOTIDE SEQUENCE [LARGE SCALE GENOMIC DNA]</scope>
</reference>
<dbReference type="PROSITE" id="PS51294">
    <property type="entry name" value="HTH_MYB"/>
    <property type="match status" value="1"/>
</dbReference>
<evidence type="ECO:0000256" key="9">
    <source>
        <dbReference type="ARBA" id="ARBA00023163"/>
    </source>
</evidence>
<dbReference type="SUPFAM" id="SSF46689">
    <property type="entry name" value="Homeodomain-like"/>
    <property type="match status" value="1"/>
</dbReference>
<dbReference type="InterPro" id="IPR001005">
    <property type="entry name" value="SANT/Myb"/>
</dbReference>
<protein>
    <submittedName>
        <fullName evidence="13">Uncharacterized protein</fullName>
    </submittedName>
</protein>
<dbReference type="InterPro" id="IPR017930">
    <property type="entry name" value="Myb_dom"/>
</dbReference>
<dbReference type="GO" id="GO:0005730">
    <property type="term" value="C:nucleolus"/>
    <property type="evidence" value="ECO:0007669"/>
    <property type="project" value="UniProtKB-SubCell"/>
</dbReference>
<keyword evidence="5" id="KW-0779">Telomere</keyword>
<proteinExistence type="predicted"/>
<dbReference type="AlphaFoldDB" id="A0A427A905"/>
<organism evidence="13 14">
    <name type="scientific">Ensete ventricosum</name>
    <name type="common">Abyssinian banana</name>
    <name type="synonym">Musa ensete</name>
    <dbReference type="NCBI Taxonomy" id="4639"/>
    <lineage>
        <taxon>Eukaryota</taxon>
        <taxon>Viridiplantae</taxon>
        <taxon>Streptophyta</taxon>
        <taxon>Embryophyta</taxon>
        <taxon>Tracheophyta</taxon>
        <taxon>Spermatophyta</taxon>
        <taxon>Magnoliopsida</taxon>
        <taxon>Liliopsida</taxon>
        <taxon>Zingiberales</taxon>
        <taxon>Musaceae</taxon>
        <taxon>Ensete</taxon>
    </lineage>
</organism>
<dbReference type="PANTHER" id="PTHR46267:SF15">
    <property type="entry name" value="WINGED HELIX-TURN-HELIX TRANSCRIPTION REPRESSOR DNA-BINDING PROTEIN-RELATED"/>
    <property type="match status" value="1"/>
</dbReference>
<evidence type="ECO:0000256" key="6">
    <source>
        <dbReference type="ARBA" id="ARBA00023015"/>
    </source>
</evidence>
<evidence type="ECO:0000256" key="3">
    <source>
        <dbReference type="ARBA" id="ARBA00011414"/>
    </source>
</evidence>
<evidence type="ECO:0000256" key="5">
    <source>
        <dbReference type="ARBA" id="ARBA00022895"/>
    </source>
</evidence>